<evidence type="ECO:0000259" key="1">
    <source>
        <dbReference type="PROSITE" id="PS50112"/>
    </source>
</evidence>
<evidence type="ECO:0008006" key="5">
    <source>
        <dbReference type="Google" id="ProtNLM"/>
    </source>
</evidence>
<dbReference type="InterPro" id="IPR000014">
    <property type="entry name" value="PAS"/>
</dbReference>
<evidence type="ECO:0000313" key="4">
    <source>
        <dbReference type="Proteomes" id="UP000027186"/>
    </source>
</evidence>
<dbReference type="CDD" id="cd00130">
    <property type="entry name" value="PAS"/>
    <property type="match status" value="1"/>
</dbReference>
<feature type="domain" description="PAS" evidence="1">
    <location>
        <begin position="13"/>
        <end position="76"/>
    </location>
</feature>
<dbReference type="InterPro" id="IPR000700">
    <property type="entry name" value="PAS-assoc_C"/>
</dbReference>
<feature type="domain" description="PAC" evidence="2">
    <location>
        <begin position="84"/>
        <end position="136"/>
    </location>
</feature>
<dbReference type="SMART" id="SM00086">
    <property type="entry name" value="PAC"/>
    <property type="match status" value="1"/>
</dbReference>
<dbReference type="AlphaFoldDB" id="A0A060DV98"/>
<dbReference type="SUPFAM" id="SSF55785">
    <property type="entry name" value="PYP-like sensor domain (PAS domain)"/>
    <property type="match status" value="1"/>
</dbReference>
<dbReference type="EMBL" id="CP007797">
    <property type="protein sequence ID" value="AIB16610.1"/>
    <property type="molecule type" value="Genomic_DNA"/>
</dbReference>
<dbReference type="InterPro" id="IPR035965">
    <property type="entry name" value="PAS-like_dom_sf"/>
</dbReference>
<dbReference type="Proteomes" id="UP000027186">
    <property type="component" value="Plasmid AbAZ39_p4"/>
</dbReference>
<gene>
    <name evidence="3" type="ORF">ABAZ39_32755</name>
</gene>
<dbReference type="InterPro" id="IPR013656">
    <property type="entry name" value="PAS_4"/>
</dbReference>
<dbReference type="RefSeq" id="WP_040138315.1">
    <property type="nucleotide sequence ID" value="NZ_CP007797.1"/>
</dbReference>
<dbReference type="KEGG" id="abq:ABAZ39_32755"/>
<organism evidence="3 4">
    <name type="scientific">Azospirillum argentinense</name>
    <dbReference type="NCBI Taxonomy" id="2970906"/>
    <lineage>
        <taxon>Bacteria</taxon>
        <taxon>Pseudomonadati</taxon>
        <taxon>Pseudomonadota</taxon>
        <taxon>Alphaproteobacteria</taxon>
        <taxon>Rhodospirillales</taxon>
        <taxon>Azospirillaceae</taxon>
        <taxon>Azospirillum</taxon>
    </lineage>
</organism>
<dbReference type="Gene3D" id="3.30.450.20">
    <property type="entry name" value="PAS domain"/>
    <property type="match status" value="1"/>
</dbReference>
<evidence type="ECO:0000259" key="2">
    <source>
        <dbReference type="PROSITE" id="PS50113"/>
    </source>
</evidence>
<sequence length="141" mass="15665">MTENDLQRLGLALLNSPAEAIAYSDREGIIRFWNAGAERVFGFTADEALGQSLDIIIPDRQRQRHWDGYDQVMKTGESRYGSGDLLSVPATRKDGTRISVEFTIVPLKDADGTMMGMAAVMRDVTARFDEVKALRRQAAGR</sequence>
<geneLocation type="plasmid" evidence="3 4">
    <name>AbAZ39_p4</name>
</geneLocation>
<dbReference type="NCBIfam" id="TIGR00229">
    <property type="entry name" value="sensory_box"/>
    <property type="match status" value="1"/>
</dbReference>
<dbReference type="PROSITE" id="PS50112">
    <property type="entry name" value="PAS"/>
    <property type="match status" value="1"/>
</dbReference>
<protein>
    <recommendedName>
        <fullName evidence="5">PAS domain S-box protein</fullName>
    </recommendedName>
</protein>
<dbReference type="PROSITE" id="PS50113">
    <property type="entry name" value="PAC"/>
    <property type="match status" value="1"/>
</dbReference>
<dbReference type="SMART" id="SM00091">
    <property type="entry name" value="PAS"/>
    <property type="match status" value="1"/>
</dbReference>
<reference evidence="3 4" key="1">
    <citation type="journal article" date="2014" name="Genome Announc.">
        <title>Complete Genome Sequence of the Model Rhizosphere Strain Azospirillum brasilense Az39, Successfully Applied in Agriculture.</title>
        <authorList>
            <person name="Rivera D."/>
            <person name="Revale S."/>
            <person name="Molina R."/>
            <person name="Gualpa J."/>
            <person name="Puente M."/>
            <person name="Maroniche G."/>
            <person name="Paris G."/>
            <person name="Baker D."/>
            <person name="Clavijo B."/>
            <person name="McLay K."/>
            <person name="Spaepen S."/>
            <person name="Perticari A."/>
            <person name="Vazquez M."/>
            <person name="Wisniewski-Dye F."/>
            <person name="Watkins C."/>
            <person name="Martinez-Abarca F."/>
            <person name="Vanderleyden J."/>
            <person name="Cassan F."/>
        </authorList>
    </citation>
    <scope>NUCLEOTIDE SEQUENCE [LARGE SCALE GENOMIC DNA]</scope>
    <source>
        <strain evidence="3 4">Az39</strain>
        <plasmid evidence="3">AbAZ39_p4</plasmid>
    </source>
</reference>
<keyword evidence="3" id="KW-0614">Plasmid</keyword>
<dbReference type="InterPro" id="IPR001610">
    <property type="entry name" value="PAC"/>
</dbReference>
<name>A0A060DV98_9PROT</name>
<dbReference type="Pfam" id="PF08448">
    <property type="entry name" value="PAS_4"/>
    <property type="match status" value="1"/>
</dbReference>
<proteinExistence type="predicted"/>
<evidence type="ECO:0000313" key="3">
    <source>
        <dbReference type="EMBL" id="AIB16610.1"/>
    </source>
</evidence>
<accession>A0A060DV98</accession>